<reference evidence="2" key="1">
    <citation type="journal article" date="2016" name="BMC Biol.">
        <title>Parallel evolution of highly conserved plastid genome architecture in red seaweeds and seed plants.</title>
        <authorList>
            <person name="Lee J."/>
            <person name="Cho C.H."/>
            <person name="Park S.I."/>
            <person name="Choi J.W."/>
            <person name="Song H.S."/>
            <person name="West J.A."/>
            <person name="Bhattacharya D."/>
            <person name="Yoon H.S."/>
        </authorList>
    </citation>
    <scope>NUCLEOTIDE SEQUENCE</scope>
</reference>
<dbReference type="RefSeq" id="YP_009297004.1">
    <property type="nucleotide sequence ID" value="NC_031174.1"/>
</dbReference>
<evidence type="ECO:0000313" key="2">
    <source>
        <dbReference type="EMBL" id="AOM66347.1"/>
    </source>
</evidence>
<gene>
    <name evidence="2" type="primary">ycf91</name>
    <name evidence="2" type="ORF">Ceram_071</name>
</gene>
<evidence type="ECO:0000259" key="1">
    <source>
        <dbReference type="Pfam" id="PF14251"/>
    </source>
</evidence>
<dbReference type="InterPro" id="IPR025595">
    <property type="entry name" value="PterinBD-DUF4346"/>
</dbReference>
<sequence length="91" mass="10680">MDSFYCLVSIILNKKISLYCFKNTHSNYIAQKMTKICYPICFSAKSSKNILKLFSLHSYNNLISINHAFYLGQELYKAELSLFFNQVYIQN</sequence>
<dbReference type="Pfam" id="PF14251">
    <property type="entry name" value="PterinBD-DUF4346"/>
    <property type="match status" value="1"/>
</dbReference>
<dbReference type="AlphaFoldDB" id="A0A1C9CDB2"/>
<proteinExistence type="predicted"/>
<organism evidence="2">
    <name type="scientific">Ceramothamnion japonicum</name>
    <name type="common">Red alga</name>
    <name type="synonym">Ceramium japonicum</name>
    <dbReference type="NCBI Taxonomy" id="218448"/>
    <lineage>
        <taxon>Eukaryota</taxon>
        <taxon>Rhodophyta</taxon>
        <taxon>Florideophyceae</taxon>
        <taxon>Rhodymeniophycidae</taxon>
        <taxon>Ceramiales</taxon>
        <taxon>Ceramiaceae</taxon>
        <taxon>Ceramothamnion</taxon>
    </lineage>
</organism>
<dbReference type="EMBL" id="KX284719">
    <property type="protein sequence ID" value="AOM66347.1"/>
    <property type="molecule type" value="Genomic_DNA"/>
</dbReference>
<keyword evidence="2" id="KW-0934">Plastid</keyword>
<geneLocation type="plastid" evidence="2"/>
<protein>
    <recommendedName>
        <fullName evidence="1">DUF4346 domain-containing protein</fullName>
    </recommendedName>
</protein>
<dbReference type="GeneID" id="29073591"/>
<feature type="domain" description="DUF4346" evidence="1">
    <location>
        <begin position="15"/>
        <end position="90"/>
    </location>
</feature>
<name>A0A1C9CDB2_CERJP</name>
<accession>A0A1C9CDB2</accession>